<name>A0A7Z0RUT7_9GAMM</name>
<dbReference type="Gene3D" id="3.40.630.30">
    <property type="match status" value="1"/>
</dbReference>
<dbReference type="InterPro" id="IPR016181">
    <property type="entry name" value="Acyl_CoA_acyltransferase"/>
</dbReference>
<sequence length="315" mass="34659">MQTRHVAVRPCPPHRRHEALQRLAAAHDASRWQALAEAVDIQLAQQAPDWAGLFIAECVSDGQNDMLCGATWVQPLPGNMAQLWQPAEEDATAQALLRVAQQWVAERALTLCHTVISPEQRTRVVLLEGAGMQLIAPLRYLVAPAKTRLSEKPSPAITLVPWATLAHEEQHALISAVQVDSMDCVALREALGTEALIAGFYQQDAYAAANWYVVHAAWRDKTPETAGVLLLAPRPAADAWELMLMALLPSWRGYRLGEQLLNAAFGQAQAAGVERVLLSVDATNLPACRLYQRAGFIDYHREDVYAWVNGAKATR</sequence>
<comment type="caution">
    <text evidence="4">The sequence shown here is derived from an EMBL/GenBank/DDBJ whole genome shotgun (WGS) entry which is preliminary data.</text>
</comment>
<evidence type="ECO:0000256" key="2">
    <source>
        <dbReference type="ARBA" id="ARBA00023315"/>
    </source>
</evidence>
<dbReference type="Proteomes" id="UP000586119">
    <property type="component" value="Unassembled WGS sequence"/>
</dbReference>
<evidence type="ECO:0000313" key="5">
    <source>
        <dbReference type="Proteomes" id="UP000586119"/>
    </source>
</evidence>
<keyword evidence="2" id="KW-0012">Acyltransferase</keyword>
<evidence type="ECO:0000259" key="3">
    <source>
        <dbReference type="PROSITE" id="PS51186"/>
    </source>
</evidence>
<dbReference type="RefSeq" id="WP_179929860.1">
    <property type="nucleotide sequence ID" value="NZ_JACCDF010000004.1"/>
</dbReference>
<dbReference type="SUPFAM" id="SSF55729">
    <property type="entry name" value="Acyl-CoA N-acyltransferases (Nat)"/>
    <property type="match status" value="1"/>
</dbReference>
<keyword evidence="1 4" id="KW-0808">Transferase</keyword>
<dbReference type="AlphaFoldDB" id="A0A7Z0RUT7"/>
<dbReference type="Pfam" id="PF00583">
    <property type="entry name" value="Acetyltransf_1"/>
    <property type="match status" value="1"/>
</dbReference>
<gene>
    <name evidence="4" type="ORF">HZS81_07145</name>
</gene>
<dbReference type="InterPro" id="IPR000182">
    <property type="entry name" value="GNAT_dom"/>
</dbReference>
<reference evidence="4 5" key="1">
    <citation type="journal article" date="2015" name="Int. J. Syst. Evol. Microbiol.">
        <title>Halomonas salicampi sp. nov., a halotolerant and alkalitolerant bacterium isolated from a saltern soil.</title>
        <authorList>
            <person name="Lee J.C."/>
            <person name="Kim Y.S."/>
            <person name="Yun B.S."/>
            <person name="Whang K.S."/>
        </authorList>
    </citation>
    <scope>NUCLEOTIDE SEQUENCE [LARGE SCALE GENOMIC DNA]</scope>
    <source>
        <strain evidence="4 5">BH103</strain>
    </source>
</reference>
<evidence type="ECO:0000256" key="1">
    <source>
        <dbReference type="ARBA" id="ARBA00022679"/>
    </source>
</evidence>
<dbReference type="PANTHER" id="PTHR43420">
    <property type="entry name" value="ACETYLTRANSFERASE"/>
    <property type="match status" value="1"/>
</dbReference>
<protein>
    <submittedName>
        <fullName evidence="4">GNAT family N-acetyltransferase</fullName>
    </submittedName>
</protein>
<evidence type="ECO:0000313" key="4">
    <source>
        <dbReference type="EMBL" id="NYS60535.1"/>
    </source>
</evidence>
<dbReference type="EMBL" id="JACCDF010000004">
    <property type="protein sequence ID" value="NYS60535.1"/>
    <property type="molecule type" value="Genomic_DNA"/>
</dbReference>
<dbReference type="PANTHER" id="PTHR43420:SF12">
    <property type="entry name" value="N-ACETYLTRANSFERASE DOMAIN-CONTAINING PROTEIN"/>
    <property type="match status" value="1"/>
</dbReference>
<proteinExistence type="predicted"/>
<feature type="domain" description="N-acetyltransferase" evidence="3">
    <location>
        <begin position="172"/>
        <end position="315"/>
    </location>
</feature>
<dbReference type="GO" id="GO:0016747">
    <property type="term" value="F:acyltransferase activity, transferring groups other than amino-acyl groups"/>
    <property type="evidence" value="ECO:0007669"/>
    <property type="project" value="InterPro"/>
</dbReference>
<keyword evidence="5" id="KW-1185">Reference proteome</keyword>
<organism evidence="4 5">
    <name type="scientific">Vreelandella salicampi</name>
    <dbReference type="NCBI Taxonomy" id="1449798"/>
    <lineage>
        <taxon>Bacteria</taxon>
        <taxon>Pseudomonadati</taxon>
        <taxon>Pseudomonadota</taxon>
        <taxon>Gammaproteobacteria</taxon>
        <taxon>Oceanospirillales</taxon>
        <taxon>Halomonadaceae</taxon>
        <taxon>Vreelandella</taxon>
    </lineage>
</organism>
<dbReference type="InterPro" id="IPR050680">
    <property type="entry name" value="YpeA/RimI_acetyltransf"/>
</dbReference>
<dbReference type="PROSITE" id="PS51186">
    <property type="entry name" value="GNAT"/>
    <property type="match status" value="1"/>
</dbReference>
<accession>A0A7Z0RUT7</accession>